<organism evidence="1 2">
    <name type="scientific">Aspergillus cristatus</name>
    <name type="common">Chinese Fuzhuan brick tea-fermentation fungus</name>
    <name type="synonym">Eurotium cristatum</name>
    <dbReference type="NCBI Taxonomy" id="573508"/>
    <lineage>
        <taxon>Eukaryota</taxon>
        <taxon>Fungi</taxon>
        <taxon>Dikarya</taxon>
        <taxon>Ascomycota</taxon>
        <taxon>Pezizomycotina</taxon>
        <taxon>Eurotiomycetes</taxon>
        <taxon>Eurotiomycetidae</taxon>
        <taxon>Eurotiales</taxon>
        <taxon>Aspergillaceae</taxon>
        <taxon>Aspergillus</taxon>
        <taxon>Aspergillus subgen. Aspergillus</taxon>
    </lineage>
</organism>
<dbReference type="Proteomes" id="UP000094569">
    <property type="component" value="Unassembled WGS sequence"/>
</dbReference>
<gene>
    <name evidence="1" type="ORF">SI65_09568</name>
</gene>
<name>A0A1E3B297_ASPCR</name>
<evidence type="ECO:0000313" key="1">
    <source>
        <dbReference type="EMBL" id="ODM15072.1"/>
    </source>
</evidence>
<reference evidence="1 2" key="1">
    <citation type="journal article" date="2016" name="BMC Genomics">
        <title>Comparative genomic and transcriptomic analyses of the Fuzhuan brick tea-fermentation fungus Aspergillus cristatus.</title>
        <authorList>
            <person name="Ge Y."/>
            <person name="Wang Y."/>
            <person name="Liu Y."/>
            <person name="Tan Y."/>
            <person name="Ren X."/>
            <person name="Zhang X."/>
            <person name="Hyde K.D."/>
            <person name="Liu Y."/>
            <person name="Liu Z."/>
        </authorList>
    </citation>
    <scope>NUCLEOTIDE SEQUENCE [LARGE SCALE GENOMIC DNA]</scope>
    <source>
        <strain evidence="1 2">GZAAS20.1005</strain>
    </source>
</reference>
<protein>
    <recommendedName>
        <fullName evidence="3">ABM domain-containing protein</fullName>
    </recommendedName>
</protein>
<evidence type="ECO:0000313" key="2">
    <source>
        <dbReference type="Proteomes" id="UP000094569"/>
    </source>
</evidence>
<evidence type="ECO:0008006" key="3">
    <source>
        <dbReference type="Google" id="ProtNLM"/>
    </source>
</evidence>
<dbReference type="OrthoDB" id="3830579at2759"/>
<accession>A0A1E3B297</accession>
<sequence>MSQTAEFIFFKLKPTVKPETPNEEGNELLKLFSTTKQQSGYHSSAWGRTVEDESVVAWVIVWTDARGASHSAQLTPFLEPNTTPTTLYTTLVPSITNTETLTTNPVTELLALSFPTSLSPDEHSALNQNLIDFRSALTEKLEEGKRPVSWAMGHVDRPGSVEHTASPSGKAFVQFLALGWESVEKHMAVRETKEFTETIQPIRQKALSPIEGFKMKHVSFKKI</sequence>
<dbReference type="EMBL" id="JXNT01000019">
    <property type="protein sequence ID" value="ODM15072.1"/>
    <property type="molecule type" value="Genomic_DNA"/>
</dbReference>
<dbReference type="AlphaFoldDB" id="A0A1E3B297"/>
<dbReference type="STRING" id="573508.A0A1E3B297"/>
<comment type="caution">
    <text evidence="1">The sequence shown here is derived from an EMBL/GenBank/DDBJ whole genome shotgun (WGS) entry which is preliminary data.</text>
</comment>
<dbReference type="Gene3D" id="3.30.70.100">
    <property type="match status" value="1"/>
</dbReference>
<proteinExistence type="predicted"/>
<dbReference type="VEuPathDB" id="FungiDB:SI65_09568"/>
<keyword evidence="2" id="KW-1185">Reference proteome</keyword>